<dbReference type="AlphaFoldDB" id="A0AAW0ZNU2"/>
<dbReference type="EMBL" id="JAWNGG020000163">
    <property type="protein sequence ID" value="KAK9298829.1"/>
    <property type="molecule type" value="Genomic_DNA"/>
</dbReference>
<organism evidence="1 2">
    <name type="scientific">Tetragonisca angustula</name>
    <dbReference type="NCBI Taxonomy" id="166442"/>
    <lineage>
        <taxon>Eukaryota</taxon>
        <taxon>Metazoa</taxon>
        <taxon>Ecdysozoa</taxon>
        <taxon>Arthropoda</taxon>
        <taxon>Hexapoda</taxon>
        <taxon>Insecta</taxon>
        <taxon>Pterygota</taxon>
        <taxon>Neoptera</taxon>
        <taxon>Endopterygota</taxon>
        <taxon>Hymenoptera</taxon>
        <taxon>Apocrita</taxon>
        <taxon>Aculeata</taxon>
        <taxon>Apoidea</taxon>
        <taxon>Anthophila</taxon>
        <taxon>Apidae</taxon>
        <taxon>Tetragonisca</taxon>
    </lineage>
</organism>
<gene>
    <name evidence="1" type="ORF">QLX08_007973</name>
</gene>
<reference evidence="1 2" key="1">
    <citation type="submission" date="2024-05" db="EMBL/GenBank/DDBJ databases">
        <title>The nuclear and mitochondrial genome assemblies of Tetragonisca angustula (Apidae: Meliponini), a tiny yet remarkable pollinator in the Neotropics.</title>
        <authorList>
            <person name="Ferrari R."/>
            <person name="Ricardo P.C."/>
            <person name="Dias F.C."/>
            <person name="Araujo N.S."/>
            <person name="Soares D.O."/>
            <person name="Zhou Q.-S."/>
            <person name="Zhu C.-D."/>
            <person name="Coutinho L."/>
            <person name="Airas M.C."/>
            <person name="Batista T.M."/>
        </authorList>
    </citation>
    <scope>NUCLEOTIDE SEQUENCE [LARGE SCALE GENOMIC DNA]</scope>
    <source>
        <strain evidence="1">ASF017062</strain>
        <tissue evidence="1">Abdomen</tissue>
    </source>
</reference>
<proteinExistence type="predicted"/>
<sequence>MRYGIHRIPEEPPLPSAERVLEKAAETAAAPFFPPRKTLGKKGVRTTRTVGTSPGRLSWLRFLILHRALRISETECRVPWHVILRRWIPHEAGNVDRRFKRSH</sequence>
<name>A0AAW0ZNU2_9HYME</name>
<dbReference type="Proteomes" id="UP001432146">
    <property type="component" value="Unassembled WGS sequence"/>
</dbReference>
<comment type="caution">
    <text evidence="1">The sequence shown here is derived from an EMBL/GenBank/DDBJ whole genome shotgun (WGS) entry which is preliminary data.</text>
</comment>
<keyword evidence="2" id="KW-1185">Reference proteome</keyword>
<evidence type="ECO:0000313" key="2">
    <source>
        <dbReference type="Proteomes" id="UP001432146"/>
    </source>
</evidence>
<protein>
    <submittedName>
        <fullName evidence="1">Uncharacterized protein</fullName>
    </submittedName>
</protein>
<evidence type="ECO:0000313" key="1">
    <source>
        <dbReference type="EMBL" id="KAK9298829.1"/>
    </source>
</evidence>
<accession>A0AAW0ZNU2</accession>